<evidence type="ECO:0000313" key="2">
    <source>
        <dbReference type="Proteomes" id="UP000019365"/>
    </source>
</evidence>
<sequence>MKIIKRLFLILTFTFLLCSCEYDDYNYTPTSENKIEYAHTKAEYVSDEEAMYQAIYKHLTDGSYSGEIRLYGYASTDNAFSMSNMVISEHPELFWAAVHAVSSSPEHDVIGINYHCRDFTMNDGSVGEMCAKVSEEADRIINSIPDGSSDWEKILFVHDEIVKNTWYQNGDSDKFTDTIYGCLVRGKTQSNGYAQAFKYIMDRMGYECGIFSNEGYYWNYIRLDGKYYWLDLLRDDPIFETDVPYNYTHLYFMCDAEHFSEDHDISRGNNRFAPKCDDFSKYYYVVRGSYLSGFDADAIAKLIKKNINADQLELKFDSKDAYNDAVNGFNEGKIVRNFIKEDIHPERIKLCYIDEWNVIKLLIDQSSE</sequence>
<evidence type="ECO:0008006" key="3">
    <source>
        <dbReference type="Google" id="ProtNLM"/>
    </source>
</evidence>
<dbReference type="PATRIC" id="fig|1341157.4.peg.546"/>
<dbReference type="EMBL" id="ATAX01000008">
    <property type="protein sequence ID" value="EWM54926.1"/>
    <property type="molecule type" value="Genomic_DNA"/>
</dbReference>
<reference evidence="1 2" key="1">
    <citation type="journal article" date="2014" name="PLoS ONE">
        <title>Rumen cellulosomics: divergent fiber-degrading strategies revealed by comparative genome-wide analysis of six ruminococcal strains.</title>
        <authorList>
            <person name="Dassa B."/>
            <person name="Borovok I."/>
            <person name="Ruimy-Israeli V."/>
            <person name="Lamed R."/>
            <person name="Flint H.J."/>
            <person name="Duncan S.H."/>
            <person name="Henrissat B."/>
            <person name="Coutinho P."/>
            <person name="Morrison M."/>
            <person name="Mosoni P."/>
            <person name="Yeoman C.J."/>
            <person name="White B.A."/>
            <person name="Bayer E.A."/>
        </authorList>
    </citation>
    <scope>NUCLEOTIDE SEQUENCE [LARGE SCALE GENOMIC DNA]</scope>
    <source>
        <strain evidence="1 2">007c</strain>
    </source>
</reference>
<protein>
    <recommendedName>
        <fullName evidence="3">Transglutaminase-like domain-containing protein</fullName>
    </recommendedName>
</protein>
<comment type="caution">
    <text evidence="1">The sequence shown here is derived from an EMBL/GenBank/DDBJ whole genome shotgun (WGS) entry which is preliminary data.</text>
</comment>
<gene>
    <name evidence="1" type="ORF">RF007C_11345</name>
</gene>
<dbReference type="RefSeq" id="WP_037296977.1">
    <property type="nucleotide sequence ID" value="NZ_ATAX01000008.1"/>
</dbReference>
<name>W7UI68_RUMFL</name>
<dbReference type="AlphaFoldDB" id="W7UI68"/>
<keyword evidence="2" id="KW-1185">Reference proteome</keyword>
<evidence type="ECO:0000313" key="1">
    <source>
        <dbReference type="EMBL" id="EWM54926.1"/>
    </source>
</evidence>
<dbReference type="eggNOG" id="COG5279">
    <property type="taxonomic scope" value="Bacteria"/>
</dbReference>
<dbReference type="SUPFAM" id="SSF54001">
    <property type="entry name" value="Cysteine proteinases"/>
    <property type="match status" value="1"/>
</dbReference>
<organism evidence="1 2">
    <name type="scientific">Ruminococcus flavefaciens 007c</name>
    <dbReference type="NCBI Taxonomy" id="1341157"/>
    <lineage>
        <taxon>Bacteria</taxon>
        <taxon>Bacillati</taxon>
        <taxon>Bacillota</taxon>
        <taxon>Clostridia</taxon>
        <taxon>Eubacteriales</taxon>
        <taxon>Oscillospiraceae</taxon>
        <taxon>Ruminococcus</taxon>
    </lineage>
</organism>
<dbReference type="PROSITE" id="PS51257">
    <property type="entry name" value="PROKAR_LIPOPROTEIN"/>
    <property type="match status" value="1"/>
</dbReference>
<dbReference type="OrthoDB" id="9788327at2"/>
<proteinExistence type="predicted"/>
<dbReference type="InterPro" id="IPR038765">
    <property type="entry name" value="Papain-like_cys_pep_sf"/>
</dbReference>
<dbReference type="Proteomes" id="UP000019365">
    <property type="component" value="Unassembled WGS sequence"/>
</dbReference>
<accession>W7UI68</accession>